<dbReference type="InterPro" id="IPR013216">
    <property type="entry name" value="Methyltransf_11"/>
</dbReference>
<evidence type="ECO:0000256" key="1">
    <source>
        <dbReference type="ARBA" id="ARBA00022679"/>
    </source>
</evidence>
<reference evidence="3 4" key="1">
    <citation type="journal article" date="2016" name="Nat. Commun.">
        <title>Thousands of microbial genomes shed light on interconnected biogeochemical processes in an aquifer system.</title>
        <authorList>
            <person name="Anantharaman K."/>
            <person name="Brown C.T."/>
            <person name="Hug L.A."/>
            <person name="Sharon I."/>
            <person name="Castelle C.J."/>
            <person name="Probst A.J."/>
            <person name="Thomas B.C."/>
            <person name="Singh A."/>
            <person name="Wilkins M.J."/>
            <person name="Karaoz U."/>
            <person name="Brodie E.L."/>
            <person name="Williams K.H."/>
            <person name="Hubbard S.S."/>
            <person name="Banfield J.F."/>
        </authorList>
    </citation>
    <scope>NUCLEOTIDE SEQUENCE [LARGE SCALE GENOMIC DNA]</scope>
</reference>
<evidence type="ECO:0000313" key="3">
    <source>
        <dbReference type="EMBL" id="OGY72787.1"/>
    </source>
</evidence>
<evidence type="ECO:0000259" key="2">
    <source>
        <dbReference type="Pfam" id="PF08241"/>
    </source>
</evidence>
<accession>A0A1G2A9Q7</accession>
<dbReference type="GO" id="GO:0008757">
    <property type="term" value="F:S-adenosylmethionine-dependent methyltransferase activity"/>
    <property type="evidence" value="ECO:0007669"/>
    <property type="project" value="InterPro"/>
</dbReference>
<name>A0A1G2A9Q7_9BACT</name>
<dbReference type="InterPro" id="IPR029063">
    <property type="entry name" value="SAM-dependent_MTases_sf"/>
</dbReference>
<proteinExistence type="predicted"/>
<dbReference type="PANTHER" id="PTHR44068:SF11">
    <property type="entry name" value="GERANYL DIPHOSPHATE 2-C-METHYLTRANSFERASE"/>
    <property type="match status" value="1"/>
</dbReference>
<dbReference type="PANTHER" id="PTHR44068">
    <property type="entry name" value="ZGC:194242"/>
    <property type="match status" value="1"/>
</dbReference>
<sequence>MEPRKQQELQHYDQLAKKWIKNRANDKWFTDAHGLQHNVYSSYHFLSDLLAKYCPQKRVLDFGCGTGIHSIEPVRLGASGVVGIDISRKSLAIARERAKRDGVAAKVNFLEMDCESLKFPDDSFDIVLDGSVFSSLNLNAALMEIARVLKPDGKLIGIETLGHNPVINLKRRLNIATGSRTIWAANHIFKMSDFKLAEKYFQTIQAKFFHLTVLSAVPFNNMPGLKHAIKLLDKLDEQILKLSLLKRYAFKTVFIFSKPKK</sequence>
<organism evidence="3 4">
    <name type="scientific">Candidatus Jacksonbacteria bacterium RIFCSPLOWO2_02_FULL_44_20</name>
    <dbReference type="NCBI Taxonomy" id="1798460"/>
    <lineage>
        <taxon>Bacteria</taxon>
        <taxon>Candidatus Jacksoniibacteriota</taxon>
    </lineage>
</organism>
<protein>
    <recommendedName>
        <fullName evidence="2">Methyltransferase type 11 domain-containing protein</fullName>
    </recommendedName>
</protein>
<dbReference type="SUPFAM" id="SSF53335">
    <property type="entry name" value="S-adenosyl-L-methionine-dependent methyltransferases"/>
    <property type="match status" value="1"/>
</dbReference>
<dbReference type="Gene3D" id="3.40.50.150">
    <property type="entry name" value="Vaccinia Virus protein VP39"/>
    <property type="match status" value="1"/>
</dbReference>
<dbReference type="EMBL" id="MHJU01000023">
    <property type="protein sequence ID" value="OGY72787.1"/>
    <property type="molecule type" value="Genomic_DNA"/>
</dbReference>
<dbReference type="AlphaFoldDB" id="A0A1G2A9Q7"/>
<evidence type="ECO:0000313" key="4">
    <source>
        <dbReference type="Proteomes" id="UP000178315"/>
    </source>
</evidence>
<dbReference type="InterPro" id="IPR050447">
    <property type="entry name" value="Erg6_SMT_methyltransf"/>
</dbReference>
<dbReference type="CDD" id="cd02440">
    <property type="entry name" value="AdoMet_MTases"/>
    <property type="match status" value="1"/>
</dbReference>
<dbReference type="Proteomes" id="UP000178315">
    <property type="component" value="Unassembled WGS sequence"/>
</dbReference>
<dbReference type="Pfam" id="PF08241">
    <property type="entry name" value="Methyltransf_11"/>
    <property type="match status" value="1"/>
</dbReference>
<comment type="caution">
    <text evidence="3">The sequence shown here is derived from an EMBL/GenBank/DDBJ whole genome shotgun (WGS) entry which is preliminary data.</text>
</comment>
<gene>
    <name evidence="3" type="ORF">A3H61_02440</name>
</gene>
<keyword evidence="1" id="KW-0808">Transferase</keyword>
<feature type="domain" description="Methyltransferase type 11" evidence="2">
    <location>
        <begin position="60"/>
        <end position="156"/>
    </location>
</feature>